<evidence type="ECO:0000313" key="2">
    <source>
        <dbReference type="EMBL" id="PAD81990.1"/>
    </source>
</evidence>
<evidence type="ECO:0000313" key="3">
    <source>
        <dbReference type="Proteomes" id="UP000216961"/>
    </source>
</evidence>
<organism evidence="2 3">
    <name type="scientific">Niallia circulans</name>
    <name type="common">Bacillus circulans</name>
    <dbReference type="NCBI Taxonomy" id="1397"/>
    <lineage>
        <taxon>Bacteria</taxon>
        <taxon>Bacillati</taxon>
        <taxon>Bacillota</taxon>
        <taxon>Bacilli</taxon>
        <taxon>Bacillales</taxon>
        <taxon>Bacillaceae</taxon>
        <taxon>Niallia</taxon>
    </lineage>
</organism>
<feature type="region of interest" description="Disordered" evidence="1">
    <location>
        <begin position="92"/>
        <end position="161"/>
    </location>
</feature>
<sequence length="161" mass="18135">MKWLKRNIISDFLKALSNNEKQEKSATLNIQLFSKEISVKFHVDNLVDIINGARKNNKVLELPSPPEETSTPEIIDAQASVVNENAQETMGAIIQNEEVIDQEKARQEAEAKEKARQEAEAKKARQEAEAKKARQEAEAKEKARQEAEAKKARQEAAAKEK</sequence>
<protein>
    <submittedName>
        <fullName evidence="2">Uncharacterized protein</fullName>
    </submittedName>
</protein>
<accession>A0AA91TPY7</accession>
<proteinExistence type="predicted"/>
<dbReference type="AlphaFoldDB" id="A0AA91TPY7"/>
<dbReference type="Proteomes" id="UP000216961">
    <property type="component" value="Unassembled WGS sequence"/>
</dbReference>
<reference evidence="2 3" key="1">
    <citation type="submission" date="2017-07" db="EMBL/GenBank/DDBJ databases">
        <title>Isolation and whole genome analysis of endospore-forming bacteria from heroin.</title>
        <authorList>
            <person name="Kalinowski J."/>
            <person name="Ahrens B."/>
            <person name="Al-Dilaimi A."/>
            <person name="Winkler A."/>
            <person name="Wibberg D."/>
            <person name="Schleenbecker U."/>
            <person name="Ruckert C."/>
            <person name="Wolfel R."/>
            <person name="Grass G."/>
        </authorList>
    </citation>
    <scope>NUCLEOTIDE SEQUENCE [LARGE SCALE GENOMIC DNA]</scope>
    <source>
        <strain evidence="2 3">7521-2</strain>
    </source>
</reference>
<name>A0AA91TPY7_NIACI</name>
<feature type="compositionally biased region" description="Basic and acidic residues" evidence="1">
    <location>
        <begin position="101"/>
        <end position="161"/>
    </location>
</feature>
<dbReference type="RefSeq" id="WP_217906291.1">
    <property type="nucleotide sequence ID" value="NZ_NPBQ01000102.1"/>
</dbReference>
<comment type="caution">
    <text evidence="2">The sequence shown here is derived from an EMBL/GenBank/DDBJ whole genome shotgun (WGS) entry which is preliminary data.</text>
</comment>
<dbReference type="EMBL" id="NPBQ01000102">
    <property type="protein sequence ID" value="PAD81990.1"/>
    <property type="molecule type" value="Genomic_DNA"/>
</dbReference>
<feature type="non-terminal residue" evidence="2">
    <location>
        <position position="161"/>
    </location>
</feature>
<gene>
    <name evidence="2" type="ORF">CHH57_17130</name>
</gene>
<evidence type="ECO:0000256" key="1">
    <source>
        <dbReference type="SAM" id="MobiDB-lite"/>
    </source>
</evidence>